<proteinExistence type="predicted"/>
<accession>T1GTT2</accession>
<protein>
    <submittedName>
        <fullName evidence="1">Uncharacterized protein</fullName>
    </submittedName>
</protein>
<name>T1GTT2_MEGSC</name>
<reference evidence="2" key="1">
    <citation type="submission" date="2013-02" db="EMBL/GenBank/DDBJ databases">
        <authorList>
            <person name="Hughes D."/>
        </authorList>
    </citation>
    <scope>NUCLEOTIDE SEQUENCE</scope>
    <source>
        <strain>Durham</strain>
        <strain evidence="2">NC isolate 2 -- Noor lab</strain>
    </source>
</reference>
<dbReference type="Proteomes" id="UP000015102">
    <property type="component" value="Unassembled WGS sequence"/>
</dbReference>
<sequence>MVFKNTNHLEILNLRNLYTNRYTIPLFLKGRTKDLESDDLYKPLKEHRSDNLGNKLSKSWEHELQVSAKKNKNPSLLRASLNVFGWEIVLQGFVLLILEFGCRCIQPIFLGGL</sequence>
<dbReference type="EnsemblMetazoa" id="MESCA007124-RA">
    <property type="protein sequence ID" value="MESCA007124-PA"/>
    <property type="gene ID" value="MESCA007124"/>
</dbReference>
<evidence type="ECO:0000313" key="2">
    <source>
        <dbReference type="Proteomes" id="UP000015102"/>
    </source>
</evidence>
<evidence type="ECO:0000313" key="1">
    <source>
        <dbReference type="EnsemblMetazoa" id="MESCA007124-PA"/>
    </source>
</evidence>
<dbReference type="EMBL" id="CAQQ02036821">
    <property type="status" value="NOT_ANNOTATED_CDS"/>
    <property type="molecule type" value="Genomic_DNA"/>
</dbReference>
<dbReference type="STRING" id="36166.T1GTT2"/>
<reference evidence="1" key="2">
    <citation type="submission" date="2015-06" db="UniProtKB">
        <authorList>
            <consortium name="EnsemblMetazoa"/>
        </authorList>
    </citation>
    <scope>IDENTIFICATION</scope>
</reference>
<organism evidence="1 2">
    <name type="scientific">Megaselia scalaris</name>
    <name type="common">Humpbacked fly</name>
    <name type="synonym">Phora scalaris</name>
    <dbReference type="NCBI Taxonomy" id="36166"/>
    <lineage>
        <taxon>Eukaryota</taxon>
        <taxon>Metazoa</taxon>
        <taxon>Ecdysozoa</taxon>
        <taxon>Arthropoda</taxon>
        <taxon>Hexapoda</taxon>
        <taxon>Insecta</taxon>
        <taxon>Pterygota</taxon>
        <taxon>Neoptera</taxon>
        <taxon>Endopterygota</taxon>
        <taxon>Diptera</taxon>
        <taxon>Brachycera</taxon>
        <taxon>Muscomorpha</taxon>
        <taxon>Platypezoidea</taxon>
        <taxon>Phoridae</taxon>
        <taxon>Megaseliini</taxon>
        <taxon>Megaselia</taxon>
    </lineage>
</organism>
<dbReference type="AlphaFoldDB" id="T1GTT2"/>
<keyword evidence="2" id="KW-1185">Reference proteome</keyword>
<dbReference type="HOGENOM" id="CLU_2139703_0_0_1"/>